<keyword evidence="8 10" id="KW-0648">Protein biosynthesis</keyword>
<dbReference type="SUPFAM" id="SSF50465">
    <property type="entry name" value="EF-Tu/eEF-1alpha/eIF2-gamma C-terminal domain"/>
    <property type="match status" value="1"/>
</dbReference>
<dbReference type="Proteomes" id="UP000567099">
    <property type="component" value="Unassembled WGS sequence"/>
</dbReference>
<dbReference type="PROSITE" id="PS00301">
    <property type="entry name" value="G_TR_1"/>
    <property type="match status" value="1"/>
</dbReference>
<dbReference type="Gene3D" id="2.40.30.10">
    <property type="entry name" value="Translation factors"/>
    <property type="match status" value="2"/>
</dbReference>
<comment type="subcellular location">
    <subcellularLocation>
        <location evidence="1 10">Cytoplasm</location>
    </subcellularLocation>
</comment>
<protein>
    <recommendedName>
        <fullName evidence="10">Elongation factor 1-alpha</fullName>
        <shortName evidence="10">EF-1-alpha</shortName>
        <ecNumber evidence="10">3.6.5.3</ecNumber>
    </recommendedName>
    <alternativeName>
        <fullName evidence="10">Elongation factor Tu</fullName>
        <shortName evidence="10">EF-Tu</shortName>
    </alternativeName>
</protein>
<comment type="catalytic activity">
    <reaction evidence="10">
        <text>GTP + H2O = GDP + phosphate + H(+)</text>
        <dbReference type="Rhea" id="RHEA:19669"/>
        <dbReference type="ChEBI" id="CHEBI:15377"/>
        <dbReference type="ChEBI" id="CHEBI:15378"/>
        <dbReference type="ChEBI" id="CHEBI:37565"/>
        <dbReference type="ChEBI" id="CHEBI:43474"/>
        <dbReference type="ChEBI" id="CHEBI:58189"/>
        <dbReference type="EC" id="3.6.5.3"/>
    </reaction>
</comment>
<evidence type="ECO:0000256" key="1">
    <source>
        <dbReference type="ARBA" id="ARBA00004496"/>
    </source>
</evidence>
<evidence type="ECO:0000313" key="16">
    <source>
        <dbReference type="EMBL" id="MBA2863357.1"/>
    </source>
</evidence>
<dbReference type="InterPro" id="IPR054696">
    <property type="entry name" value="GTP-eEF1A_C"/>
</dbReference>
<keyword evidence="9 10" id="KW-0342">GTP-binding</keyword>
<dbReference type="Pfam" id="PF03144">
    <property type="entry name" value="GTP_EFTU_D2"/>
    <property type="match status" value="1"/>
</dbReference>
<evidence type="ECO:0000313" key="13">
    <source>
        <dbReference type="EMBL" id="MBA2847269.1"/>
    </source>
</evidence>
<dbReference type="NCBIfam" id="TIGR00231">
    <property type="entry name" value="small_GTP"/>
    <property type="match status" value="1"/>
</dbReference>
<evidence type="ECO:0000313" key="18">
    <source>
        <dbReference type="Proteomes" id="UP000239462"/>
    </source>
</evidence>
<evidence type="ECO:0000313" key="17">
    <source>
        <dbReference type="EMBL" id="MBB6496639.1"/>
    </source>
</evidence>
<evidence type="ECO:0000313" key="22">
    <source>
        <dbReference type="Proteomes" id="UP000571854"/>
    </source>
</evidence>
<dbReference type="FunFam" id="2.40.30.10:FF:000005">
    <property type="entry name" value="Elongation factor 1-alpha"/>
    <property type="match status" value="1"/>
</dbReference>
<dbReference type="KEGG" id="mmad:MMJJ_14690"/>
<dbReference type="Pfam" id="PF22594">
    <property type="entry name" value="GTP-eEF1A_C"/>
    <property type="match status" value="1"/>
</dbReference>
<keyword evidence="7 10" id="KW-0460">Magnesium</keyword>
<feature type="binding site" evidence="10">
    <location>
        <begin position="149"/>
        <end position="152"/>
    </location>
    <ligand>
        <name>GTP</name>
        <dbReference type="ChEBI" id="CHEBI:37565"/>
    </ligand>
</feature>
<dbReference type="InterPro" id="IPR009000">
    <property type="entry name" value="Transl_B-barrel_sf"/>
</dbReference>
<proteinExistence type="inferred from homology"/>
<dbReference type="GO" id="GO:0003746">
    <property type="term" value="F:translation elongation factor activity"/>
    <property type="evidence" value="ECO:0007669"/>
    <property type="project" value="UniProtKB-UniRule"/>
</dbReference>
<comment type="function">
    <text evidence="10">GTP hydrolase that promotes the GTP-dependent binding of aminoacyl-tRNA to the A-site of ribosomes during protein biosynthesis.</text>
</comment>
<dbReference type="SUPFAM" id="SSF52540">
    <property type="entry name" value="P-loop containing nucleoside triphosphate hydrolases"/>
    <property type="match status" value="1"/>
</dbReference>
<dbReference type="RefSeq" id="WP_104838258.1">
    <property type="nucleotide sequence ID" value="NZ_CP026606.1"/>
</dbReference>
<evidence type="ECO:0000256" key="9">
    <source>
        <dbReference type="ARBA" id="ARBA00023134"/>
    </source>
</evidence>
<dbReference type="CDD" id="cd03693">
    <property type="entry name" value="EF1_alpha_II"/>
    <property type="match status" value="1"/>
</dbReference>
<evidence type="ECO:0000256" key="7">
    <source>
        <dbReference type="ARBA" id="ARBA00022842"/>
    </source>
</evidence>
<keyword evidence="6 10" id="KW-0378">Hydrolase</keyword>
<dbReference type="GeneID" id="36102553"/>
<evidence type="ECO:0000256" key="3">
    <source>
        <dbReference type="ARBA" id="ARBA00022723"/>
    </source>
</evidence>
<evidence type="ECO:0000256" key="8">
    <source>
        <dbReference type="ARBA" id="ARBA00022917"/>
    </source>
</evidence>
<evidence type="ECO:0000313" key="15">
    <source>
        <dbReference type="EMBL" id="MBA2857659.1"/>
    </source>
</evidence>
<dbReference type="EMBL" id="CP026606">
    <property type="protein sequence ID" value="AVB76847.1"/>
    <property type="molecule type" value="Genomic_DNA"/>
</dbReference>
<dbReference type="Pfam" id="PF00009">
    <property type="entry name" value="GTP_EFTU"/>
    <property type="match status" value="1"/>
</dbReference>
<evidence type="ECO:0000256" key="6">
    <source>
        <dbReference type="ARBA" id="ARBA00022801"/>
    </source>
</evidence>
<dbReference type="EMBL" id="JACDUJ010000001">
    <property type="protein sequence ID" value="MBA2847269.1"/>
    <property type="molecule type" value="Genomic_DNA"/>
</dbReference>
<dbReference type="NCBIfam" id="NF008969">
    <property type="entry name" value="PRK12317.1"/>
    <property type="match status" value="1"/>
</dbReference>
<dbReference type="EC" id="3.6.5.3" evidence="10"/>
<dbReference type="InterPro" id="IPR050100">
    <property type="entry name" value="TRAFAC_GTPase_members"/>
</dbReference>
<dbReference type="AlphaFoldDB" id="A0A2L1CBW0"/>
<dbReference type="InterPro" id="IPR005225">
    <property type="entry name" value="Small_GTP-bd"/>
</dbReference>
<evidence type="ECO:0000313" key="23">
    <source>
        <dbReference type="Proteomes" id="UP000590564"/>
    </source>
</evidence>
<reference evidence="12" key="2">
    <citation type="submission" date="2018-02" db="EMBL/GenBank/DDBJ databases">
        <title>Complete genome sequence of the Methanococcus maripaludis type strain JJ (DSM 2067), a model for selenoprotein synthesis in Archaea.</title>
        <authorList>
            <person name="Poehlein A."/>
            <person name="Heym D."/>
            <person name="Quitzke V."/>
            <person name="Fersch J."/>
            <person name="Daniel R."/>
            <person name="Rother M."/>
        </authorList>
    </citation>
    <scope>NUCLEOTIDE SEQUENCE [LARGE SCALE GENOMIC DNA]</scope>
    <source>
        <strain evidence="12">DSM 2067</strain>
    </source>
</reference>
<gene>
    <name evidence="12" type="primary">cysNC</name>
    <name evidence="10" type="synonym">tuf</name>
    <name evidence="14" type="ORF">HNP86_000357</name>
    <name evidence="13" type="ORF">HNP88_001453</name>
    <name evidence="15" type="ORF">HNP93_000360</name>
    <name evidence="16" type="ORF">HNP94_000357</name>
    <name evidence="17" type="ORF">HNP96_000660</name>
    <name evidence="12" type="ORF">MMJJ_14690</name>
</gene>
<feature type="binding site" evidence="10">
    <location>
        <position position="21"/>
    </location>
    <ligand>
        <name>Mg(2+)</name>
        <dbReference type="ChEBI" id="CHEBI:18420"/>
    </ligand>
</feature>
<dbReference type="GO" id="GO:0003924">
    <property type="term" value="F:GTPase activity"/>
    <property type="evidence" value="ECO:0007669"/>
    <property type="project" value="UniProtKB-UniRule"/>
</dbReference>
<evidence type="ECO:0000256" key="2">
    <source>
        <dbReference type="ARBA" id="ARBA00022490"/>
    </source>
</evidence>
<feature type="domain" description="Tr-type G" evidence="11">
    <location>
        <begin position="5"/>
        <end position="225"/>
    </location>
</feature>
<evidence type="ECO:0000313" key="21">
    <source>
        <dbReference type="Proteomes" id="UP000567099"/>
    </source>
</evidence>
<evidence type="ECO:0000256" key="10">
    <source>
        <dbReference type="HAMAP-Rule" id="MF_00118"/>
    </source>
</evidence>
<reference evidence="19 20" key="3">
    <citation type="submission" date="2020-07" db="EMBL/GenBank/DDBJ databases">
        <title>Genomic Encyclopedia of Type Strains, Phase IV (KMG-V): Genome sequencing to study the core and pangenomes of soil and plant-associated prokaryotes.</title>
        <authorList>
            <person name="Whitman W."/>
        </authorList>
    </citation>
    <scope>NUCLEOTIDE SEQUENCE [LARGE SCALE GENOMIC DNA]</scope>
    <source>
        <strain evidence="14 20">A1</strain>
        <strain evidence="13 22">A5</strain>
        <strain evidence="15 19">C12</strain>
        <strain evidence="16 21">C13</strain>
        <strain evidence="17 23">D1</strain>
    </source>
</reference>
<dbReference type="FunFam" id="2.40.30.10:FF:000003">
    <property type="entry name" value="Elongation factor 1-alpha"/>
    <property type="match status" value="1"/>
</dbReference>
<evidence type="ECO:0000313" key="20">
    <source>
        <dbReference type="Proteomes" id="UP000564425"/>
    </source>
</evidence>
<dbReference type="InterPro" id="IPR004539">
    <property type="entry name" value="Transl_elong_EF1A_euk/arc"/>
</dbReference>
<evidence type="ECO:0000313" key="19">
    <source>
        <dbReference type="Proteomes" id="UP000558015"/>
    </source>
</evidence>
<keyword evidence="3 10" id="KW-0479">Metal-binding</keyword>
<dbReference type="CDD" id="cd01883">
    <property type="entry name" value="EF1_alpha"/>
    <property type="match status" value="1"/>
</dbReference>
<dbReference type="GO" id="GO:0005525">
    <property type="term" value="F:GTP binding"/>
    <property type="evidence" value="ECO:0007669"/>
    <property type="project" value="UniProtKB-UniRule"/>
</dbReference>
<keyword evidence="2 10" id="KW-0963">Cytoplasm</keyword>
<dbReference type="InterPro" id="IPR004161">
    <property type="entry name" value="EFTu-like_2"/>
</dbReference>
<dbReference type="Gene3D" id="3.40.50.300">
    <property type="entry name" value="P-loop containing nucleotide triphosphate hydrolases"/>
    <property type="match status" value="1"/>
</dbReference>
<feature type="binding site" evidence="10">
    <location>
        <begin position="91"/>
        <end position="95"/>
    </location>
    <ligand>
        <name>GTP</name>
        <dbReference type="ChEBI" id="CHEBI:37565"/>
    </ligand>
</feature>
<comment type="similarity">
    <text evidence="10">Belongs to the TRAFAC class translation factor GTPase superfamily. Classic translation factor GTPase family. EF-Tu/EF-1A subfamily.</text>
</comment>
<dbReference type="HAMAP" id="MF_00118_A">
    <property type="entry name" value="EF_Tu_A"/>
    <property type="match status" value="1"/>
</dbReference>
<dbReference type="NCBIfam" id="TIGR00483">
    <property type="entry name" value="EF-1_alpha"/>
    <property type="match status" value="1"/>
</dbReference>
<dbReference type="GO" id="GO:0000287">
    <property type="term" value="F:magnesium ion binding"/>
    <property type="evidence" value="ECO:0007669"/>
    <property type="project" value="UniProtKB-UniRule"/>
</dbReference>
<dbReference type="EMBL" id="JACHED010000001">
    <property type="protein sequence ID" value="MBB6496639.1"/>
    <property type="molecule type" value="Genomic_DNA"/>
</dbReference>
<dbReference type="InterPro" id="IPR031157">
    <property type="entry name" value="G_TR_CS"/>
</dbReference>
<dbReference type="Proteomes" id="UP000558015">
    <property type="component" value="Unassembled WGS sequence"/>
</dbReference>
<evidence type="ECO:0000256" key="5">
    <source>
        <dbReference type="ARBA" id="ARBA00022768"/>
    </source>
</evidence>
<feature type="binding site" evidence="10">
    <location>
        <begin position="14"/>
        <end position="21"/>
    </location>
    <ligand>
        <name>GTP</name>
        <dbReference type="ChEBI" id="CHEBI:37565"/>
    </ligand>
</feature>
<dbReference type="PANTHER" id="PTHR23115">
    <property type="entry name" value="TRANSLATION FACTOR"/>
    <property type="match status" value="1"/>
</dbReference>
<name>A0A2L1CBW0_METMI</name>
<dbReference type="PRINTS" id="PR00315">
    <property type="entry name" value="ELONGATNFCT"/>
</dbReference>
<dbReference type="EMBL" id="JACDUN010000001">
    <property type="protein sequence ID" value="MBA2857659.1"/>
    <property type="molecule type" value="Genomic_DNA"/>
</dbReference>
<dbReference type="Proteomes" id="UP000564425">
    <property type="component" value="Unassembled WGS sequence"/>
</dbReference>
<dbReference type="CDD" id="cd03705">
    <property type="entry name" value="EF1_alpha_III"/>
    <property type="match status" value="1"/>
</dbReference>
<sequence>MAKEKPILNVAFIGHVDAGKSTTVGRLLLDGGAIDPQLIVRLRKEAEEKGKAGFEFAYVMDGLKEERERGVTIDVAHKKFPTAKYEVTIVDCPGHRDFIKNMITGASQADAAVLVVNVDDAKSGIQPQTREHVFLSRTLGITQLAVAINKMDTVNFSEADYNEMKKMLGDQLLKMVGFNPDNINFIPVASLLGDNVFKKSDKTPWYNGPTLAEVIDGFQPPEKPTTLPLRLPIQDVYSITGVGTVPVGRVETGIIKPGDKVVFEPAGAVGEIKTVEMHHEQLPSAEPGDNIGFNVRGVGKKDIKRGDVLGHTTNPPTVAADFTAQIVVLQHPSVMTVGYTPVFHAHTAQIACTFMELQKKLNPATGEVLEENPDFLKAGDAAIVKLMPTKPLVMESVKEIPQLGRFAIRDMGMTVAAGMAIQVTAKNK</sequence>
<reference evidence="18" key="1">
    <citation type="journal article" date="2018" name="Genome Announc.">
        <title>Complete Genome Sequence of the Methanococcus maripaludis Type Strain JJ (DSM 2067), a Model for Selenoprotein Synthesis in Archaea.</title>
        <authorList>
            <person name="Poehlein A."/>
            <person name="Heym D."/>
            <person name="Quitzke V."/>
            <person name="Fersch J."/>
            <person name="Daniel R."/>
            <person name="Rother M."/>
        </authorList>
    </citation>
    <scope>NUCLEOTIDE SEQUENCE [LARGE SCALE GENOMIC DNA]</scope>
    <source>
        <strain evidence="18">DSM 2067</strain>
    </source>
</reference>
<accession>A0A2L1CBW0</accession>
<dbReference type="GO" id="GO:0005737">
    <property type="term" value="C:cytoplasm"/>
    <property type="evidence" value="ECO:0007669"/>
    <property type="project" value="UniProtKB-SubCell"/>
</dbReference>
<dbReference type="PROSITE" id="PS51722">
    <property type="entry name" value="G_TR_2"/>
    <property type="match status" value="1"/>
</dbReference>
<dbReference type="InterPro" id="IPR009001">
    <property type="entry name" value="Transl_elong_EF1A/Init_IF2_C"/>
</dbReference>
<dbReference type="InterPro" id="IPR027417">
    <property type="entry name" value="P-loop_NTPase"/>
</dbReference>
<dbReference type="InterPro" id="IPR000795">
    <property type="entry name" value="T_Tr_GTP-bd_dom"/>
</dbReference>
<keyword evidence="4 10" id="KW-0547">Nucleotide-binding</keyword>
<evidence type="ECO:0000313" key="12">
    <source>
        <dbReference type="EMBL" id="AVB76847.1"/>
    </source>
</evidence>
<evidence type="ECO:0000256" key="4">
    <source>
        <dbReference type="ARBA" id="ARBA00022741"/>
    </source>
</evidence>
<dbReference type="SUPFAM" id="SSF50447">
    <property type="entry name" value="Translation proteins"/>
    <property type="match status" value="1"/>
</dbReference>
<evidence type="ECO:0000313" key="14">
    <source>
        <dbReference type="EMBL" id="MBA2850226.1"/>
    </source>
</evidence>
<organism evidence="12 18">
    <name type="scientific">Methanococcus maripaludis</name>
    <name type="common">Methanococcus deltae</name>
    <dbReference type="NCBI Taxonomy" id="39152"/>
    <lineage>
        <taxon>Archaea</taxon>
        <taxon>Methanobacteriati</taxon>
        <taxon>Methanobacteriota</taxon>
        <taxon>Methanomada group</taxon>
        <taxon>Methanococci</taxon>
        <taxon>Methanococcales</taxon>
        <taxon>Methanococcaceae</taxon>
        <taxon>Methanococcus</taxon>
    </lineage>
</organism>
<dbReference type="EMBL" id="JACDUO010000001">
    <property type="protein sequence ID" value="MBA2863357.1"/>
    <property type="molecule type" value="Genomic_DNA"/>
</dbReference>
<dbReference type="Proteomes" id="UP000590564">
    <property type="component" value="Unassembled WGS sequence"/>
</dbReference>
<dbReference type="Proteomes" id="UP000571854">
    <property type="component" value="Unassembled WGS sequence"/>
</dbReference>
<dbReference type="Proteomes" id="UP000239462">
    <property type="component" value="Chromosome"/>
</dbReference>
<dbReference type="EMBL" id="JACDUH010000001">
    <property type="protein sequence ID" value="MBA2850226.1"/>
    <property type="molecule type" value="Genomic_DNA"/>
</dbReference>
<keyword evidence="5 10" id="KW-0251">Elongation factor</keyword>
<evidence type="ECO:0000259" key="11">
    <source>
        <dbReference type="PROSITE" id="PS51722"/>
    </source>
</evidence>